<feature type="signal peptide" evidence="1">
    <location>
        <begin position="1"/>
        <end position="30"/>
    </location>
</feature>
<evidence type="ECO:0000313" key="2">
    <source>
        <dbReference type="EMBL" id="GGG10368.1"/>
    </source>
</evidence>
<dbReference type="Proteomes" id="UP000644756">
    <property type="component" value="Unassembled WGS sequence"/>
</dbReference>
<reference evidence="2" key="2">
    <citation type="submission" date="2020-09" db="EMBL/GenBank/DDBJ databases">
        <authorList>
            <person name="Sun Q."/>
            <person name="Zhou Y."/>
        </authorList>
    </citation>
    <scope>NUCLEOTIDE SEQUENCE</scope>
    <source>
        <strain evidence="2">CGMCC 1.12987</strain>
    </source>
</reference>
<reference evidence="2" key="1">
    <citation type="journal article" date="2014" name="Int. J. Syst. Evol. Microbiol.">
        <title>Complete genome sequence of Corynebacterium casei LMG S-19264T (=DSM 44701T), isolated from a smear-ripened cheese.</title>
        <authorList>
            <consortium name="US DOE Joint Genome Institute (JGI-PGF)"/>
            <person name="Walter F."/>
            <person name="Albersmeier A."/>
            <person name="Kalinowski J."/>
            <person name="Ruckert C."/>
        </authorList>
    </citation>
    <scope>NUCLEOTIDE SEQUENCE</scope>
    <source>
        <strain evidence="2">CGMCC 1.12987</strain>
    </source>
</reference>
<keyword evidence="1" id="KW-0732">Signal</keyword>
<dbReference type="AlphaFoldDB" id="A0A917D673"/>
<evidence type="ECO:0000313" key="3">
    <source>
        <dbReference type="Proteomes" id="UP000644756"/>
    </source>
</evidence>
<protein>
    <recommendedName>
        <fullName evidence="4">N-terminal domain of peptidoglycan hydrolase CwlO-containing protein</fullName>
    </recommendedName>
</protein>
<dbReference type="Pfam" id="PF11209">
    <property type="entry name" value="LmeA"/>
    <property type="match status" value="1"/>
</dbReference>
<evidence type="ECO:0008006" key="4">
    <source>
        <dbReference type="Google" id="ProtNLM"/>
    </source>
</evidence>
<comment type="caution">
    <text evidence="2">The sequence shown here is derived from an EMBL/GenBank/DDBJ whole genome shotgun (WGS) entry which is preliminary data.</text>
</comment>
<name>A0A917D673_9BACL</name>
<organism evidence="2 3">
    <name type="scientific">Paenibacillus abyssi</name>
    <dbReference type="NCBI Taxonomy" id="1340531"/>
    <lineage>
        <taxon>Bacteria</taxon>
        <taxon>Bacillati</taxon>
        <taxon>Bacillota</taxon>
        <taxon>Bacilli</taxon>
        <taxon>Bacillales</taxon>
        <taxon>Paenibacillaceae</taxon>
        <taxon>Paenibacillus</taxon>
    </lineage>
</organism>
<evidence type="ECO:0000256" key="1">
    <source>
        <dbReference type="SAM" id="SignalP"/>
    </source>
</evidence>
<proteinExistence type="predicted"/>
<keyword evidence="3" id="KW-1185">Reference proteome</keyword>
<feature type="chain" id="PRO_5038985648" description="N-terminal domain of peptidoglycan hydrolase CwlO-containing protein" evidence="1">
    <location>
        <begin position="31"/>
        <end position="362"/>
    </location>
</feature>
<gene>
    <name evidence="2" type="ORF">GCM10010916_29050</name>
</gene>
<sequence>MIKALRNPSLWIAICLLASVWTASSPSLHAESSDEATRRLLEKSLSVIEIDKEISRIIGQQQALKLEISAMESKILLKESDIIQQQENAGQVLRAYYTGERDMMLRALLSFTSLSDLFTMMDYFDWIISRDKNTLNKYKAQYLDLKKDRDSILTEQQRLNEIEHNLVAQRSRVITLQQDIDRDMKGRSDSEQIRIMIEELTNFWQNIGLHEVKQYFSALSAAMQELPKWLNDNKQYLQFKGFEYTLRIPEDELNQFLRSQNDLFDNFAFRFEQGAIKVQGQRDGLNVEITGNYSIEEEPKNAIRFHVDELIFNGLALPDTTRRALEEEFDLGFYPQLIVNFVRAKSVEVTDGEMIVKLKVEL</sequence>
<dbReference type="Gene3D" id="6.10.250.3150">
    <property type="match status" value="1"/>
</dbReference>
<dbReference type="RefSeq" id="WP_188531785.1">
    <property type="nucleotide sequence ID" value="NZ_BMGR01000009.1"/>
</dbReference>
<dbReference type="EMBL" id="BMGR01000009">
    <property type="protein sequence ID" value="GGG10368.1"/>
    <property type="molecule type" value="Genomic_DNA"/>
</dbReference>
<dbReference type="InterPro" id="IPR021373">
    <property type="entry name" value="DUF2993"/>
</dbReference>
<accession>A0A917D673</accession>